<proteinExistence type="predicted"/>
<dbReference type="RefSeq" id="WP_344558544.1">
    <property type="nucleotide sequence ID" value="NZ_BAAANS010000083.1"/>
</dbReference>
<organism evidence="1 2">
    <name type="scientific">Kitasatospora saccharophila</name>
    <dbReference type="NCBI Taxonomy" id="407973"/>
    <lineage>
        <taxon>Bacteria</taxon>
        <taxon>Bacillati</taxon>
        <taxon>Actinomycetota</taxon>
        <taxon>Actinomycetes</taxon>
        <taxon>Kitasatosporales</taxon>
        <taxon>Streptomycetaceae</taxon>
        <taxon>Kitasatospora</taxon>
    </lineage>
</organism>
<comment type="caution">
    <text evidence="1">The sequence shown here is derived from an EMBL/GenBank/DDBJ whole genome shotgun (WGS) entry which is preliminary data.</text>
</comment>
<reference evidence="2" key="1">
    <citation type="journal article" date="2019" name="Int. J. Syst. Evol. Microbiol.">
        <title>The Global Catalogue of Microorganisms (GCM) 10K type strain sequencing project: providing services to taxonomists for standard genome sequencing and annotation.</title>
        <authorList>
            <consortium name="The Broad Institute Genomics Platform"/>
            <consortium name="The Broad Institute Genome Sequencing Center for Infectious Disease"/>
            <person name="Wu L."/>
            <person name="Ma J."/>
        </authorList>
    </citation>
    <scope>NUCLEOTIDE SEQUENCE [LARGE SCALE GENOMIC DNA]</scope>
    <source>
        <strain evidence="2">JCM 14559</strain>
    </source>
</reference>
<sequence length="127" mass="13296">MNPDQRPSASVNYGVIVGGDLTGSVQNAPAARDSTLHQTAGSAAADLAEARRCLGDLREALLQHRHELSDPQACLDELAVVEQHLPRAAEARTTLRAVMRSLYGRCGGVPGLFTIAGVAQQAVAALL</sequence>
<gene>
    <name evidence="1" type="ORF">GCM10009759_72430</name>
</gene>
<dbReference type="EMBL" id="BAAANS010000083">
    <property type="protein sequence ID" value="GAA2122139.1"/>
    <property type="molecule type" value="Genomic_DNA"/>
</dbReference>
<keyword evidence="2" id="KW-1185">Reference proteome</keyword>
<accession>A0ABP5JWR3</accession>
<evidence type="ECO:0000313" key="1">
    <source>
        <dbReference type="EMBL" id="GAA2122139.1"/>
    </source>
</evidence>
<name>A0ABP5JWR3_9ACTN</name>
<evidence type="ECO:0000313" key="2">
    <source>
        <dbReference type="Proteomes" id="UP001500897"/>
    </source>
</evidence>
<dbReference type="Proteomes" id="UP001500897">
    <property type="component" value="Unassembled WGS sequence"/>
</dbReference>
<protein>
    <submittedName>
        <fullName evidence="1">Uncharacterized protein</fullName>
    </submittedName>
</protein>